<proteinExistence type="predicted"/>
<feature type="compositionally biased region" description="Polar residues" evidence="1">
    <location>
        <begin position="415"/>
        <end position="428"/>
    </location>
</feature>
<accession>A0A9K3D0L0</accession>
<gene>
    <name evidence="2" type="ORF">KIPB_008426</name>
</gene>
<feature type="region of interest" description="Disordered" evidence="1">
    <location>
        <begin position="83"/>
        <end position="108"/>
    </location>
</feature>
<feature type="region of interest" description="Disordered" evidence="1">
    <location>
        <begin position="376"/>
        <end position="428"/>
    </location>
</feature>
<feature type="region of interest" description="Disordered" evidence="1">
    <location>
        <begin position="152"/>
        <end position="237"/>
    </location>
</feature>
<dbReference type="EMBL" id="BDIP01002608">
    <property type="protein sequence ID" value="GIQ86551.1"/>
    <property type="molecule type" value="Genomic_DNA"/>
</dbReference>
<dbReference type="Proteomes" id="UP000265618">
    <property type="component" value="Unassembled WGS sequence"/>
</dbReference>
<feature type="compositionally biased region" description="Basic and acidic residues" evidence="1">
    <location>
        <begin position="542"/>
        <end position="554"/>
    </location>
</feature>
<feature type="compositionally biased region" description="Polar residues" evidence="1">
    <location>
        <begin position="152"/>
        <end position="170"/>
    </location>
</feature>
<reference evidence="2 3" key="1">
    <citation type="journal article" date="2018" name="PLoS ONE">
        <title>The draft genome of Kipferlia bialata reveals reductive genome evolution in fornicate parasites.</title>
        <authorList>
            <person name="Tanifuji G."/>
            <person name="Takabayashi S."/>
            <person name="Kume K."/>
            <person name="Takagi M."/>
            <person name="Nakayama T."/>
            <person name="Kamikawa R."/>
            <person name="Inagaki Y."/>
            <person name="Hashimoto T."/>
        </authorList>
    </citation>
    <scope>NUCLEOTIDE SEQUENCE [LARGE SCALE GENOMIC DNA]</scope>
    <source>
        <strain evidence="2">NY0173</strain>
    </source>
</reference>
<sequence length="695" mass="73293">MVSDKWNLHNRELPLIPVLSVHQAESSIEQGQSAIESDWDAPPTYSEQDQLLLHGSATKLPTLGMAFDLSTISLPPTAYPLSAERVPSGHPTASDSAPPVAKRVPLPASTATGDSVLTAVGQERASRCVAAETVEGDSLPSHKWMADVISNSDAGSSTVGEDPSTISPRPTVSPLPAGRVPSVHPSTSDAHQSVRESAERESPVREMAEEVPTRSASPPTTTAAAPTPSRTGDTSPESAVCMSASMQVDDEVDVGGTSAPDVEYVADAASPEWERGLAEVEPVSRSVSVSVSGSVSVSVSVSGRVVHTPPRAILGTGKRIRSPSVRRSASAESDSTRHQEGYDMQPSTPESEAQDAEPLPVPQAVIQPVIQPVLLTGSDRGVGSPDGRVSVSVSPMDRVRSPSSPSVDVSVSVSGAHTQGSSLPSSSPRWYPVVSPRVLRGLEVPSMPPYPMKPALFPSTYTLPTQFDAVCPSGLGASIDGSSSAPPVSALPLMSMSRPSGKCLEGGYPSTSVSAGPASCVGYLPYSTLATDVPLPSIPTPPRERERERERELEPVGVCGSASGPKSQTDTVYTKETGTETEGVDAGVGPTGLNLSLVCGPPLPGPLVLTKTSLIKTVQHLPLAHSFAAELQRAVSDYYDKLREAGPTFELDATFEKRLINLEAQADDILWELRRAKRHRRLQQERSTPRRSFKR</sequence>
<organism evidence="2 3">
    <name type="scientific">Kipferlia bialata</name>
    <dbReference type="NCBI Taxonomy" id="797122"/>
    <lineage>
        <taxon>Eukaryota</taxon>
        <taxon>Metamonada</taxon>
        <taxon>Carpediemonas-like organisms</taxon>
        <taxon>Kipferlia</taxon>
    </lineage>
</organism>
<feature type="compositionally biased region" description="Low complexity" evidence="1">
    <location>
        <begin position="213"/>
        <end position="231"/>
    </location>
</feature>
<evidence type="ECO:0000256" key="1">
    <source>
        <dbReference type="SAM" id="MobiDB-lite"/>
    </source>
</evidence>
<name>A0A9K3D0L0_9EUKA</name>
<evidence type="ECO:0000313" key="2">
    <source>
        <dbReference type="EMBL" id="GIQ86551.1"/>
    </source>
</evidence>
<comment type="caution">
    <text evidence="2">The sequence shown here is derived from an EMBL/GenBank/DDBJ whole genome shotgun (WGS) entry which is preliminary data.</text>
</comment>
<feature type="region of interest" description="Disordered" evidence="1">
    <location>
        <begin position="534"/>
        <end position="572"/>
    </location>
</feature>
<evidence type="ECO:0000313" key="3">
    <source>
        <dbReference type="Proteomes" id="UP000265618"/>
    </source>
</evidence>
<feature type="compositionally biased region" description="Low complexity" evidence="1">
    <location>
        <begin position="388"/>
        <end position="414"/>
    </location>
</feature>
<feature type="compositionally biased region" description="Basic and acidic residues" evidence="1">
    <location>
        <begin position="192"/>
        <end position="212"/>
    </location>
</feature>
<keyword evidence="3" id="KW-1185">Reference proteome</keyword>
<dbReference type="AlphaFoldDB" id="A0A9K3D0L0"/>
<feature type="region of interest" description="Disordered" evidence="1">
    <location>
        <begin position="310"/>
        <end position="358"/>
    </location>
</feature>
<protein>
    <submittedName>
        <fullName evidence="2">Uncharacterized protein</fullName>
    </submittedName>
</protein>